<sequence>MPNLSSMTPAAAALKDKIRALSSLLHILTHHTSDGINRMKQHLAGEKGSVVSCTKVTPKVRHAILGSLKETAQKAKEKRGDFEEENPFGRFMNEYDGDEVQEIPHLQAKGVSFNEVETSPVNSPFYQNAIDHIAAMGHGYKSPSYHALRVPLLRDAKKEVQLVIDSLRSNWIETGCTIMGDSWKDSRQRLLINFLVYCNKGISFIKSVDASDIETNAQILCNLFVEIVGPKNVVHIVTDNASNYKAAEGLLTEKYPTFCWSPCTAHCGEMHDVKALVTLASTVIVFVYNHRIDRLEHQRLNDLVHVYYNLHLQHRTNHQKRSYDPIDYESIDKKEFWVVEEEPNGELDYDELEAKLEELPVDDVVECSNSQKVGDDEEDDKIGKDVDLELFQRRGFGRTDEDDEWLN</sequence>
<evidence type="ECO:0000313" key="2">
    <source>
        <dbReference type="EMBL" id="KAL3518575.1"/>
    </source>
</evidence>
<protein>
    <recommendedName>
        <fullName evidence="1">DUF659 domain-containing protein</fullName>
    </recommendedName>
</protein>
<dbReference type="Pfam" id="PF04937">
    <property type="entry name" value="DUF659"/>
    <property type="match status" value="1"/>
</dbReference>
<reference evidence="2 3" key="1">
    <citation type="submission" date="2024-11" db="EMBL/GenBank/DDBJ databases">
        <title>A near-complete genome assembly of Cinchona calisaya.</title>
        <authorList>
            <person name="Lian D.C."/>
            <person name="Zhao X.W."/>
            <person name="Wei L."/>
        </authorList>
    </citation>
    <scope>NUCLEOTIDE SEQUENCE [LARGE SCALE GENOMIC DNA]</scope>
    <source>
        <tissue evidence="2">Nenye</tissue>
    </source>
</reference>
<accession>A0ABD2ZJS9</accession>
<comment type="caution">
    <text evidence="2">The sequence shown here is derived from an EMBL/GenBank/DDBJ whole genome shotgun (WGS) entry which is preliminary data.</text>
</comment>
<dbReference type="EMBL" id="JBJUIK010000009">
    <property type="protein sequence ID" value="KAL3518575.1"/>
    <property type="molecule type" value="Genomic_DNA"/>
</dbReference>
<organism evidence="2 3">
    <name type="scientific">Cinchona calisaya</name>
    <dbReference type="NCBI Taxonomy" id="153742"/>
    <lineage>
        <taxon>Eukaryota</taxon>
        <taxon>Viridiplantae</taxon>
        <taxon>Streptophyta</taxon>
        <taxon>Embryophyta</taxon>
        <taxon>Tracheophyta</taxon>
        <taxon>Spermatophyta</taxon>
        <taxon>Magnoliopsida</taxon>
        <taxon>eudicotyledons</taxon>
        <taxon>Gunneridae</taxon>
        <taxon>Pentapetalae</taxon>
        <taxon>asterids</taxon>
        <taxon>lamiids</taxon>
        <taxon>Gentianales</taxon>
        <taxon>Rubiaceae</taxon>
        <taxon>Cinchonoideae</taxon>
        <taxon>Cinchoneae</taxon>
        <taxon>Cinchona</taxon>
    </lineage>
</organism>
<dbReference type="Proteomes" id="UP001630127">
    <property type="component" value="Unassembled WGS sequence"/>
</dbReference>
<gene>
    <name evidence="2" type="ORF">ACH5RR_021164</name>
</gene>
<name>A0ABD2ZJS9_9GENT</name>
<dbReference type="AlphaFoldDB" id="A0ABD2ZJS9"/>
<dbReference type="PANTHER" id="PTHR32166">
    <property type="entry name" value="OSJNBA0013A04.12 PROTEIN"/>
    <property type="match status" value="1"/>
</dbReference>
<feature type="domain" description="DUF659" evidence="1">
    <location>
        <begin position="143"/>
        <end position="267"/>
    </location>
</feature>
<evidence type="ECO:0000313" key="3">
    <source>
        <dbReference type="Proteomes" id="UP001630127"/>
    </source>
</evidence>
<dbReference type="InterPro" id="IPR007021">
    <property type="entry name" value="DUF659"/>
</dbReference>
<proteinExistence type="predicted"/>
<keyword evidence="3" id="KW-1185">Reference proteome</keyword>
<evidence type="ECO:0000259" key="1">
    <source>
        <dbReference type="Pfam" id="PF04937"/>
    </source>
</evidence>
<dbReference type="PANTHER" id="PTHR32166:SF121">
    <property type="entry name" value="DUF659 DOMAIN-CONTAINING PROTEIN"/>
    <property type="match status" value="1"/>
</dbReference>